<dbReference type="InterPro" id="IPR050776">
    <property type="entry name" value="Ank_Repeat/CDKN_Inhibitor"/>
</dbReference>
<dbReference type="PANTHER" id="PTHR24201:SF15">
    <property type="entry name" value="ANKYRIN REPEAT DOMAIN-CONTAINING PROTEIN 66"/>
    <property type="match status" value="1"/>
</dbReference>
<keyword evidence="2 3" id="KW-0040">ANK repeat</keyword>
<proteinExistence type="predicted"/>
<gene>
    <name evidence="5" type="ORF">SCF082_LOCUS2234</name>
</gene>
<comment type="caution">
    <text evidence="5">The sequence shown here is derived from an EMBL/GenBank/DDBJ whole genome shotgun (WGS) entry which is preliminary data.</text>
</comment>
<accession>A0ABP0HMT3</accession>
<evidence type="ECO:0000256" key="3">
    <source>
        <dbReference type="PROSITE-ProRule" id="PRU00023"/>
    </source>
</evidence>
<dbReference type="Gene3D" id="1.25.40.20">
    <property type="entry name" value="Ankyrin repeat-containing domain"/>
    <property type="match status" value="2"/>
</dbReference>
<name>A0ABP0HMT3_9DINO</name>
<keyword evidence="1" id="KW-0677">Repeat</keyword>
<organism evidence="5 6">
    <name type="scientific">Durusdinium trenchii</name>
    <dbReference type="NCBI Taxonomy" id="1381693"/>
    <lineage>
        <taxon>Eukaryota</taxon>
        <taxon>Sar</taxon>
        <taxon>Alveolata</taxon>
        <taxon>Dinophyceae</taxon>
        <taxon>Suessiales</taxon>
        <taxon>Symbiodiniaceae</taxon>
        <taxon>Durusdinium</taxon>
    </lineage>
</organism>
<evidence type="ECO:0000256" key="1">
    <source>
        <dbReference type="ARBA" id="ARBA00022737"/>
    </source>
</evidence>
<keyword evidence="6" id="KW-1185">Reference proteome</keyword>
<reference evidence="5 6" key="1">
    <citation type="submission" date="2024-02" db="EMBL/GenBank/DDBJ databases">
        <authorList>
            <person name="Chen Y."/>
            <person name="Shah S."/>
            <person name="Dougan E. K."/>
            <person name="Thang M."/>
            <person name="Chan C."/>
        </authorList>
    </citation>
    <scope>NUCLEOTIDE SEQUENCE [LARGE SCALE GENOMIC DNA]</scope>
</reference>
<dbReference type="InterPro" id="IPR002110">
    <property type="entry name" value="Ankyrin_rpt"/>
</dbReference>
<evidence type="ECO:0000256" key="2">
    <source>
        <dbReference type="ARBA" id="ARBA00023043"/>
    </source>
</evidence>
<sequence>MEVNDRFQFCHDGYRDITLLFDMSGVICEVQMQIKGIQEVKKSGGHKAYRASRTHGVQREVNELIFEAAVQNSEEAESATPKLRRQGPSPSQPQSRALFRTVHAGEEMDLASLVKAYNVTGQGTKDKNGRSALHYTCQHGALKATRVLLAAGSSIWLEDDNGVLPFELALKQKRFETLFLCLTVMMRKAPNRRACRWETLTSYDGGKQDGDGQVQRQVANMGEEEGHHGPPDDEAFFQDAWEDDSWLSMPADESDQDVLVVQQFEESLIDVLQGDPETGKTATTAFTGNVLTKDGFDDMILIDDPGASPNQDAATRQQAETQEEEEYRHLSLTELHNHKISFGTQKKGMTFKEVCDSDHRYVAWFANTYGDSTKHSHKKFLHYVNLYTEHLETQNEGKPKSSAYPGTMPKSRAQPKSVVKGKITSPRGEQTPPTPPSSQISPRSPRSHNETWELVGEETEHQNQRISQIEMAMGQVVQQLQILTTQLFEGGLNTIFTLNNPKGKNRRLPGSVTDDSEVGSNITASETESGHFQEQLAIREAAPISPITWFSKKINRVVGSTLASETFALSGQALEVAWLWTAFVELRLPSATLRVAHIEALPFLEPFLTKVAQQSTATAAAAVRALLTAGADQVRGFAVLSAGSESLPLGGSGESVAFGLPPMCKYEAWMKNLRLDSALQKGHSEMVNMPGVLVGRMQPSWLVCMQRGDGTPYCAHCFKETLPGHLKAAAKLADSGYARAALLANADPRAQQAFAVGKRTALMAFAAAGDLELCRQLVAARSEVQWIDGSCCSAVHYALALKRHEVADFLRQQRAITEVPLKHNNVKDVAQYLLKAVQDLAPGMAQLVTAC</sequence>
<feature type="region of interest" description="Disordered" evidence="4">
    <location>
        <begin position="76"/>
        <end position="95"/>
    </location>
</feature>
<protein>
    <submittedName>
        <fullName evidence="5">Uncharacterized protein</fullName>
    </submittedName>
</protein>
<dbReference type="Proteomes" id="UP001642464">
    <property type="component" value="Unassembled WGS sequence"/>
</dbReference>
<dbReference type="SMART" id="SM00248">
    <property type="entry name" value="ANK"/>
    <property type="match status" value="3"/>
</dbReference>
<dbReference type="SUPFAM" id="SSF48403">
    <property type="entry name" value="Ankyrin repeat"/>
    <property type="match status" value="1"/>
</dbReference>
<dbReference type="PROSITE" id="PS50297">
    <property type="entry name" value="ANK_REP_REGION"/>
    <property type="match status" value="1"/>
</dbReference>
<dbReference type="InterPro" id="IPR036770">
    <property type="entry name" value="Ankyrin_rpt-contain_sf"/>
</dbReference>
<feature type="region of interest" description="Disordered" evidence="4">
    <location>
        <begin position="392"/>
        <end position="449"/>
    </location>
</feature>
<dbReference type="EMBL" id="CAXAMM010001113">
    <property type="protein sequence ID" value="CAK8990469.1"/>
    <property type="molecule type" value="Genomic_DNA"/>
</dbReference>
<dbReference type="PROSITE" id="PS50088">
    <property type="entry name" value="ANK_REPEAT"/>
    <property type="match status" value="1"/>
</dbReference>
<evidence type="ECO:0000256" key="4">
    <source>
        <dbReference type="SAM" id="MobiDB-lite"/>
    </source>
</evidence>
<evidence type="ECO:0000313" key="6">
    <source>
        <dbReference type="Proteomes" id="UP001642464"/>
    </source>
</evidence>
<dbReference type="PANTHER" id="PTHR24201">
    <property type="entry name" value="ANK_REP_REGION DOMAIN-CONTAINING PROTEIN"/>
    <property type="match status" value="1"/>
</dbReference>
<feature type="repeat" description="ANK" evidence="3">
    <location>
        <begin position="128"/>
        <end position="160"/>
    </location>
</feature>
<evidence type="ECO:0000313" key="5">
    <source>
        <dbReference type="EMBL" id="CAK8990469.1"/>
    </source>
</evidence>